<reference evidence="1" key="1">
    <citation type="submission" date="2022-06" db="EMBL/GenBank/DDBJ databases">
        <title>Phylogenomic reconstructions and comparative analyses of Kickxellomycotina fungi.</title>
        <authorList>
            <person name="Reynolds N.K."/>
            <person name="Stajich J.E."/>
            <person name="Barry K."/>
            <person name="Grigoriev I.V."/>
            <person name="Crous P."/>
            <person name="Smith M.E."/>
        </authorList>
    </citation>
    <scope>NUCLEOTIDE SEQUENCE</scope>
    <source>
        <strain evidence="1">RSA 2271</strain>
    </source>
</reference>
<dbReference type="Proteomes" id="UP001145114">
    <property type="component" value="Unassembled WGS sequence"/>
</dbReference>
<evidence type="ECO:0000313" key="1">
    <source>
        <dbReference type="EMBL" id="KAJ1678744.1"/>
    </source>
</evidence>
<gene>
    <name evidence="1" type="primary">OST3</name>
    <name evidence="1" type="ORF">EV182_003435</name>
</gene>
<keyword evidence="1" id="KW-0808">Transferase</keyword>
<organism evidence="1 2">
    <name type="scientific">Spiromyces aspiralis</name>
    <dbReference type="NCBI Taxonomy" id="68401"/>
    <lineage>
        <taxon>Eukaryota</taxon>
        <taxon>Fungi</taxon>
        <taxon>Fungi incertae sedis</taxon>
        <taxon>Zoopagomycota</taxon>
        <taxon>Kickxellomycotina</taxon>
        <taxon>Kickxellomycetes</taxon>
        <taxon>Kickxellales</taxon>
        <taxon>Kickxellaceae</taxon>
        <taxon>Spiromyces</taxon>
    </lineage>
</organism>
<keyword evidence="2" id="KW-1185">Reference proteome</keyword>
<comment type="caution">
    <text evidence="1">The sequence shown here is derived from an EMBL/GenBank/DDBJ whole genome shotgun (WGS) entry which is preliminary data.</text>
</comment>
<sequence>MRWTAHSQVLLRWAFILAALLLSLLSLAKVAQAKDVDVRLDKLKKLAQSSPDGMARLNSKRFNELIVTPDRPYTSVVVFTALDKQLGCKYCWIFDEESRKISRYWKKHGDLDRIVFGMLDYQDGQEIFRQMGLDNVPRLFVFPADTGPHKSKDNRVFEVNIVNKRFNGNAVADVLSQELGVQMGIDELVDHTKTLAYGSIGLAVVYFGYHLYRHLGRSTIFRNVTGIATLVFILLMSSGFMWCRINSPQYIGMSRNGEPALFANGNQQQYGIETQIVSALYAICAISVIGLTVQVPKIKAPEKRTFMAFVWLIVLIATFSYFNVAFRVKIPSYPYKLLLP</sequence>
<proteinExistence type="predicted"/>
<protein>
    <submittedName>
        <fullName evidence="1">Oligosaccharyl transferase subunit ost3/OST6</fullName>
    </submittedName>
</protein>
<accession>A0ACC1HXY0</accession>
<evidence type="ECO:0000313" key="2">
    <source>
        <dbReference type="Proteomes" id="UP001145114"/>
    </source>
</evidence>
<name>A0ACC1HXY0_9FUNG</name>
<dbReference type="EMBL" id="JAMZIH010000891">
    <property type="protein sequence ID" value="KAJ1678744.1"/>
    <property type="molecule type" value="Genomic_DNA"/>
</dbReference>